<organism evidence="2 3">
    <name type="scientific">Brasilonema sennae CENA114</name>
    <dbReference type="NCBI Taxonomy" id="415709"/>
    <lineage>
        <taxon>Bacteria</taxon>
        <taxon>Bacillati</taxon>
        <taxon>Cyanobacteriota</taxon>
        <taxon>Cyanophyceae</taxon>
        <taxon>Nostocales</taxon>
        <taxon>Scytonemataceae</taxon>
        <taxon>Brasilonema</taxon>
        <taxon>Bromeliae group (in: Brasilonema)</taxon>
    </lineage>
</organism>
<evidence type="ECO:0000256" key="1">
    <source>
        <dbReference type="SAM" id="SignalP"/>
    </source>
</evidence>
<proteinExistence type="predicted"/>
<accession>A0A856M7J2</accession>
<feature type="signal peptide" evidence="1">
    <location>
        <begin position="1"/>
        <end position="28"/>
    </location>
</feature>
<dbReference type="RefSeq" id="WP_171975285.1">
    <property type="nucleotide sequence ID" value="NZ_CAWOXK010000001.1"/>
</dbReference>
<keyword evidence="1" id="KW-0732">Signal</keyword>
<evidence type="ECO:0000313" key="2">
    <source>
        <dbReference type="EMBL" id="QDL06788.1"/>
    </source>
</evidence>
<protein>
    <recommendedName>
        <fullName evidence="4">C-type lysozyme inhibitor domain-containing protein</fullName>
    </recommendedName>
</protein>
<reference evidence="2 3" key="1">
    <citation type="submission" date="2018-06" db="EMBL/GenBank/DDBJ databases">
        <title>Comparative genomics of Brasilonema spp. strains.</title>
        <authorList>
            <person name="Alvarenga D.O."/>
            <person name="Fiore M.F."/>
            <person name="Varani A.M."/>
        </authorList>
    </citation>
    <scope>NUCLEOTIDE SEQUENCE [LARGE SCALE GENOMIC DNA]</scope>
    <source>
        <strain evidence="2 3">CENA114</strain>
    </source>
</reference>
<dbReference type="Proteomes" id="UP000503129">
    <property type="component" value="Chromosome"/>
</dbReference>
<dbReference type="KEGG" id="bsen:DP114_01705"/>
<sequence length="126" mass="13693">MKLLSKQSTVLLGLTTCVLAHLPLPASADSTASLLLSLKCQSDYTVNVWRRYASGELLYRATGPLGNLRLGNGTRENTGAAEVYKFKNDNYVYQVLGGRGDHRQQGTLEVFKNGRSLLSQACGQEG</sequence>
<evidence type="ECO:0008006" key="4">
    <source>
        <dbReference type="Google" id="ProtNLM"/>
    </source>
</evidence>
<gene>
    <name evidence="2" type="ORF">DP114_01705</name>
</gene>
<keyword evidence="3" id="KW-1185">Reference proteome</keyword>
<dbReference type="AlphaFoldDB" id="A0A856M7J2"/>
<evidence type="ECO:0000313" key="3">
    <source>
        <dbReference type="Proteomes" id="UP000503129"/>
    </source>
</evidence>
<feature type="chain" id="PRO_5032441863" description="C-type lysozyme inhibitor domain-containing protein" evidence="1">
    <location>
        <begin position="29"/>
        <end position="126"/>
    </location>
</feature>
<name>A0A856M7J2_9CYAN</name>
<dbReference type="EMBL" id="CP030118">
    <property type="protein sequence ID" value="QDL06788.1"/>
    <property type="molecule type" value="Genomic_DNA"/>
</dbReference>